<keyword evidence="7" id="KW-1185">Reference proteome</keyword>
<evidence type="ECO:0000256" key="1">
    <source>
        <dbReference type="ARBA" id="ARBA00001031"/>
    </source>
</evidence>
<dbReference type="Pfam" id="PF01380">
    <property type="entry name" value="SIS"/>
    <property type="match status" value="2"/>
</dbReference>
<dbReference type="SUPFAM" id="SSF53697">
    <property type="entry name" value="SIS domain"/>
    <property type="match status" value="1"/>
</dbReference>
<dbReference type="PANTHER" id="PTHR10937:SF0">
    <property type="entry name" value="GLUTAMINE--FRUCTOSE-6-PHOSPHATE TRANSAMINASE (ISOMERIZING)"/>
    <property type="match status" value="1"/>
</dbReference>
<dbReference type="EMBL" id="SIRE01000034">
    <property type="protein sequence ID" value="TBL70099.1"/>
    <property type="molecule type" value="Genomic_DNA"/>
</dbReference>
<gene>
    <name evidence="6" type="ORF">EYB31_34380</name>
</gene>
<dbReference type="RefSeq" id="WP_131018123.1">
    <property type="nucleotide sequence ID" value="NZ_SIRE01000034.1"/>
</dbReference>
<feature type="domain" description="SIS" evidence="5">
    <location>
        <begin position="48"/>
        <end position="188"/>
    </location>
</feature>
<dbReference type="InterPro" id="IPR001347">
    <property type="entry name" value="SIS_dom"/>
</dbReference>
<dbReference type="Proteomes" id="UP000293142">
    <property type="component" value="Unassembled WGS sequence"/>
</dbReference>
<comment type="caution">
    <text evidence="6">The sequence shown here is derived from an EMBL/GenBank/DDBJ whole genome shotgun (WGS) entry which is preliminary data.</text>
</comment>
<dbReference type="GO" id="GO:0006002">
    <property type="term" value="P:fructose 6-phosphate metabolic process"/>
    <property type="evidence" value="ECO:0007669"/>
    <property type="project" value="TreeGrafter"/>
</dbReference>
<dbReference type="GO" id="GO:0004360">
    <property type="term" value="F:glutamine-fructose-6-phosphate transaminase (isomerizing) activity"/>
    <property type="evidence" value="ECO:0007669"/>
    <property type="project" value="UniProtKB-EC"/>
</dbReference>
<reference evidence="6 7" key="1">
    <citation type="submission" date="2019-02" db="EMBL/GenBank/DDBJ databases">
        <title>Paenibacillus sp. nov., isolated from surface-sterilized tissue of Thalictrum simplex L.</title>
        <authorList>
            <person name="Tuo L."/>
        </authorList>
    </citation>
    <scope>NUCLEOTIDE SEQUENCE [LARGE SCALE GENOMIC DNA]</scope>
    <source>
        <strain evidence="6 7">N2SHLJ1</strain>
    </source>
</reference>
<dbReference type="GO" id="GO:0006487">
    <property type="term" value="P:protein N-linked glycosylation"/>
    <property type="evidence" value="ECO:0007669"/>
    <property type="project" value="TreeGrafter"/>
</dbReference>
<comment type="catalytic activity">
    <reaction evidence="1">
        <text>D-fructose 6-phosphate + L-glutamine = D-glucosamine 6-phosphate + L-glutamate</text>
        <dbReference type="Rhea" id="RHEA:13237"/>
        <dbReference type="ChEBI" id="CHEBI:29985"/>
        <dbReference type="ChEBI" id="CHEBI:58359"/>
        <dbReference type="ChEBI" id="CHEBI:58725"/>
        <dbReference type="ChEBI" id="CHEBI:61527"/>
        <dbReference type="EC" id="2.6.1.16"/>
    </reaction>
</comment>
<accession>A0A4Q9DEP8</accession>
<feature type="domain" description="SIS" evidence="5">
    <location>
        <begin position="218"/>
        <end position="358"/>
    </location>
</feature>
<sequence>MERQIPDWMSPVFEREEHPFYVWEELMKTPECLSSVLTESNRLLVRQAAEAVAGSNAVHLLGCGSSYFAGIAGAYLFNGAVGLPAYAYNAFEFSAYPPARLKGSAVIGISHTGGTAVVLDSLELAKRRGAAAVIGLTDVERSPLTLAATHVIEGGGGREKPLPKTRSFAVSLLKMYLLAAEVGRLSGDRLEEMQAILEQSPDMARQVLDGSERLTGQIAAGLNPSSSVYLFGAGPNTASVLDGALKLQEMAQARAHAFELEEGMHGPWVTMEPDDLVIVYAVRGPSFEKSKKLISALAPVGVNIWVLTDAPDSFAESGHHVTSLPDVPELIAPLFSVLPLYEFTYRLALARGIRPDAMRLTDERFLQTRLKLPR</sequence>
<evidence type="ECO:0000256" key="3">
    <source>
        <dbReference type="ARBA" id="ARBA00016090"/>
    </source>
</evidence>
<dbReference type="EC" id="2.6.1.16" evidence="2"/>
<dbReference type="CDD" id="cd05008">
    <property type="entry name" value="SIS_GlmS_GlmD_1"/>
    <property type="match status" value="1"/>
</dbReference>
<proteinExistence type="predicted"/>
<dbReference type="AlphaFoldDB" id="A0A4Q9DEP8"/>
<dbReference type="OrthoDB" id="5150296at2"/>
<evidence type="ECO:0000256" key="4">
    <source>
        <dbReference type="ARBA" id="ARBA00022737"/>
    </source>
</evidence>
<dbReference type="GO" id="GO:0097367">
    <property type="term" value="F:carbohydrate derivative binding"/>
    <property type="evidence" value="ECO:0007669"/>
    <property type="project" value="InterPro"/>
</dbReference>
<evidence type="ECO:0000259" key="5">
    <source>
        <dbReference type="PROSITE" id="PS51464"/>
    </source>
</evidence>
<dbReference type="InterPro" id="IPR035466">
    <property type="entry name" value="GlmS/AgaS_SIS"/>
</dbReference>
<dbReference type="PANTHER" id="PTHR10937">
    <property type="entry name" value="GLUCOSAMINE--FRUCTOSE-6-PHOSPHATE AMINOTRANSFERASE, ISOMERIZING"/>
    <property type="match status" value="1"/>
</dbReference>
<evidence type="ECO:0000313" key="6">
    <source>
        <dbReference type="EMBL" id="TBL70099.1"/>
    </source>
</evidence>
<organism evidence="6 7">
    <name type="scientific">Paenibacillus thalictri</name>
    <dbReference type="NCBI Taxonomy" id="2527873"/>
    <lineage>
        <taxon>Bacteria</taxon>
        <taxon>Bacillati</taxon>
        <taxon>Bacillota</taxon>
        <taxon>Bacilli</taxon>
        <taxon>Bacillales</taxon>
        <taxon>Paenibacillaceae</taxon>
        <taxon>Paenibacillus</taxon>
    </lineage>
</organism>
<dbReference type="PROSITE" id="PS51464">
    <property type="entry name" value="SIS"/>
    <property type="match status" value="2"/>
</dbReference>
<dbReference type="InterPro" id="IPR035490">
    <property type="entry name" value="GlmS/FrlB_SIS"/>
</dbReference>
<dbReference type="CDD" id="cd05009">
    <property type="entry name" value="SIS_GlmS_GlmD_2"/>
    <property type="match status" value="1"/>
</dbReference>
<protein>
    <recommendedName>
        <fullName evidence="3">Glutamine--fructose-6-phosphate aminotransferase [isomerizing]</fullName>
        <ecNumber evidence="2">2.6.1.16</ecNumber>
    </recommendedName>
</protein>
<dbReference type="Gene3D" id="3.40.50.10490">
    <property type="entry name" value="Glucose-6-phosphate isomerase like protein, domain 1"/>
    <property type="match status" value="2"/>
</dbReference>
<keyword evidence="4" id="KW-0677">Repeat</keyword>
<evidence type="ECO:0000313" key="7">
    <source>
        <dbReference type="Proteomes" id="UP000293142"/>
    </source>
</evidence>
<dbReference type="InterPro" id="IPR046348">
    <property type="entry name" value="SIS_dom_sf"/>
</dbReference>
<name>A0A4Q9DEP8_9BACL</name>
<evidence type="ECO:0000256" key="2">
    <source>
        <dbReference type="ARBA" id="ARBA00012916"/>
    </source>
</evidence>
<dbReference type="GO" id="GO:0006047">
    <property type="term" value="P:UDP-N-acetylglucosamine metabolic process"/>
    <property type="evidence" value="ECO:0007669"/>
    <property type="project" value="TreeGrafter"/>
</dbReference>